<evidence type="ECO:0000256" key="1">
    <source>
        <dbReference type="SAM" id="MobiDB-lite"/>
    </source>
</evidence>
<proteinExistence type="predicted"/>
<dbReference type="SUPFAM" id="SSF140959">
    <property type="entry name" value="Indolic compounds 2,3-dioxygenase-like"/>
    <property type="match status" value="1"/>
</dbReference>
<dbReference type="Gene3D" id="1.20.58.480">
    <property type="match status" value="1"/>
</dbReference>
<dbReference type="RefSeq" id="WP_267568177.1">
    <property type="nucleotide sequence ID" value="NZ_JAPNTZ010000016.1"/>
</dbReference>
<comment type="caution">
    <text evidence="2">The sequence shown here is derived from an EMBL/GenBank/DDBJ whole genome shotgun (WGS) entry which is preliminary data.</text>
</comment>
<evidence type="ECO:0000313" key="3">
    <source>
        <dbReference type="Proteomes" id="UP001151002"/>
    </source>
</evidence>
<dbReference type="InterPro" id="IPR015029">
    <property type="entry name" value="PrnB"/>
</dbReference>
<protein>
    <submittedName>
        <fullName evidence="2">DUF1864 family protein</fullName>
    </submittedName>
</protein>
<name>A0ABT4BAU9_9ACTN</name>
<sequence length="372" mass="40803">MSSTDALDFASEILTGEVQAADPLGADRVLATAPRLNAGADVNGLVAAMRAIAPDLATIDRMTIADTLAALRDLGLIMGSIRRHGPEPLELAPELTPALLALGRRTDMVPRDTILHYTVWNPPGVRQRMYTDDDQEGHLQESVRMVWPDLHAALADLDWLSGLDVHDPDFAPRLDAVADRLQPTVASMTLVARHVTPEFFAFGLRPYLEAARVDGVDYFGPAAAQLPIWLVDKALWATDHTDEEYEPFLLGLVPYSLPRWRRLHERLTGRPSIAGRLVATLGADPQEATRRSPALRAGAEAAVRALRVLVTFRGRHLGIARRVYDLDDTYTEGSGGGSVDLLRQILDLTKENARRSRPSPVVPAPREEIRPA</sequence>
<feature type="region of interest" description="Disordered" evidence="1">
    <location>
        <begin position="352"/>
        <end position="372"/>
    </location>
</feature>
<dbReference type="Gene3D" id="1.20.58.1320">
    <property type="match status" value="1"/>
</dbReference>
<evidence type="ECO:0000313" key="2">
    <source>
        <dbReference type="EMBL" id="MCY1143646.1"/>
    </source>
</evidence>
<dbReference type="InterPro" id="IPR037217">
    <property type="entry name" value="Trp/Indoleamine_2_3_dOase-like"/>
</dbReference>
<keyword evidence="3" id="KW-1185">Reference proteome</keyword>
<reference evidence="2" key="1">
    <citation type="submission" date="2022-11" db="EMBL/GenBank/DDBJ databases">
        <authorList>
            <person name="Somphong A."/>
            <person name="Phongsopitanun W."/>
        </authorList>
    </citation>
    <scope>NUCLEOTIDE SEQUENCE</scope>
    <source>
        <strain evidence="2">Pm04-4</strain>
    </source>
</reference>
<dbReference type="Pfam" id="PF08933">
    <property type="entry name" value="PrnB"/>
    <property type="match status" value="1"/>
</dbReference>
<dbReference type="EMBL" id="JAPNTZ010000016">
    <property type="protein sequence ID" value="MCY1143646.1"/>
    <property type="molecule type" value="Genomic_DNA"/>
</dbReference>
<gene>
    <name evidence="2" type="ORF">OWR29_37070</name>
</gene>
<accession>A0ABT4BAU9</accession>
<organism evidence="2 3">
    <name type="scientific">Paractinoplanes pyxinae</name>
    <dbReference type="NCBI Taxonomy" id="2997416"/>
    <lineage>
        <taxon>Bacteria</taxon>
        <taxon>Bacillati</taxon>
        <taxon>Actinomycetota</taxon>
        <taxon>Actinomycetes</taxon>
        <taxon>Micromonosporales</taxon>
        <taxon>Micromonosporaceae</taxon>
        <taxon>Paractinoplanes</taxon>
    </lineage>
</organism>
<dbReference type="Proteomes" id="UP001151002">
    <property type="component" value="Unassembled WGS sequence"/>
</dbReference>